<dbReference type="InterPro" id="IPR013480">
    <property type="entry name" value="NifX"/>
</dbReference>
<keyword evidence="5" id="KW-1185">Reference proteome</keyword>
<dbReference type="InterPro" id="IPR036105">
    <property type="entry name" value="DiNase_FeMo-co_biosyn_sf"/>
</dbReference>
<sequence>MAVRKLRLVEDAGGGTALAARPERKRGTMKIAFTTQDMKTVDAHFASARNIAVYEVDDAGYRFLEALQFDNTSNEDGKHTDDGEDRIAAKIGALDGCAILFVKAIGGPAAAKVVAARVHPIKVPQPEPITQVLDRTVAMLNGTPPPWLRKALGKTEERDLSFMDEED</sequence>
<reference evidence="4 5" key="1">
    <citation type="journal article" date="2013" name="Genome Announc.">
        <title>Draft Genome Sequence of an Alphaproteobacterium, Caenispirillum salinarum AK4(T), Isolated from a Solar Saltern.</title>
        <authorList>
            <person name="Khatri I."/>
            <person name="Singh A."/>
            <person name="Korpole S."/>
            <person name="Pinnaka A.K."/>
            <person name="Subramanian S."/>
        </authorList>
    </citation>
    <scope>NUCLEOTIDE SEQUENCE [LARGE SCALE GENOMIC DNA]</scope>
    <source>
        <strain evidence="4 5">AK4</strain>
    </source>
</reference>
<evidence type="ECO:0000256" key="2">
    <source>
        <dbReference type="ARBA" id="ARBA00023231"/>
    </source>
</evidence>
<dbReference type="CDD" id="cd00853">
    <property type="entry name" value="NifX"/>
    <property type="match status" value="1"/>
</dbReference>
<dbReference type="AlphaFoldDB" id="K9HQN8"/>
<dbReference type="GO" id="GO:0051540">
    <property type="term" value="F:metal cluster binding"/>
    <property type="evidence" value="ECO:0007669"/>
    <property type="project" value="InterPro"/>
</dbReference>
<feature type="domain" description="Dinitrogenase iron-molybdenum cofactor biosynthesis" evidence="3">
    <location>
        <begin position="39"/>
        <end position="135"/>
    </location>
</feature>
<name>K9HQN8_9PROT</name>
<evidence type="ECO:0000256" key="1">
    <source>
        <dbReference type="ARBA" id="ARBA00010285"/>
    </source>
</evidence>
<dbReference type="Gene3D" id="3.30.420.130">
    <property type="entry name" value="Dinitrogenase iron-molybdenum cofactor biosynthesis domain"/>
    <property type="match status" value="1"/>
</dbReference>
<evidence type="ECO:0000313" key="5">
    <source>
        <dbReference type="Proteomes" id="UP000009881"/>
    </source>
</evidence>
<dbReference type="eggNOG" id="COG1433">
    <property type="taxonomic scope" value="Bacteria"/>
</dbReference>
<proteinExistence type="inferred from homology"/>
<dbReference type="SUPFAM" id="SSF53146">
    <property type="entry name" value="Nitrogenase accessory factor-like"/>
    <property type="match status" value="1"/>
</dbReference>
<gene>
    <name evidence="4" type="ORF">C882_4063</name>
</gene>
<dbReference type="InterPro" id="IPR051840">
    <property type="entry name" value="NifX/NifY_domain"/>
</dbReference>
<comment type="similarity">
    <text evidence="1">Belongs to the NifX/NifY family.</text>
</comment>
<dbReference type="Pfam" id="PF02579">
    <property type="entry name" value="Nitro_FeMo-Co"/>
    <property type="match status" value="1"/>
</dbReference>
<accession>K9HQN8</accession>
<dbReference type="GO" id="GO:0009399">
    <property type="term" value="P:nitrogen fixation"/>
    <property type="evidence" value="ECO:0007669"/>
    <property type="project" value="InterPro"/>
</dbReference>
<dbReference type="PATRIC" id="fig|1238182.3.peg.1725"/>
<keyword evidence="2" id="KW-0535">Nitrogen fixation</keyword>
<organism evidence="4 5">
    <name type="scientific">Caenispirillum salinarum AK4</name>
    <dbReference type="NCBI Taxonomy" id="1238182"/>
    <lineage>
        <taxon>Bacteria</taxon>
        <taxon>Pseudomonadati</taxon>
        <taxon>Pseudomonadota</taxon>
        <taxon>Alphaproteobacteria</taxon>
        <taxon>Rhodospirillales</taxon>
        <taxon>Novispirillaceae</taxon>
        <taxon>Caenispirillum</taxon>
    </lineage>
</organism>
<dbReference type="STRING" id="1238182.C882_4063"/>
<evidence type="ECO:0000313" key="4">
    <source>
        <dbReference type="EMBL" id="EKV30726.1"/>
    </source>
</evidence>
<dbReference type="RefSeq" id="WP_009540171.1">
    <property type="nucleotide sequence ID" value="NZ_ANHY01000007.1"/>
</dbReference>
<dbReference type="PANTHER" id="PTHR33937:SF1">
    <property type="entry name" value="IRON-MOLIBDENUM COFACTOR PROCESSING PROTEIN"/>
    <property type="match status" value="1"/>
</dbReference>
<dbReference type="Proteomes" id="UP000009881">
    <property type="component" value="Unassembled WGS sequence"/>
</dbReference>
<protein>
    <submittedName>
        <fullName evidence="4">Nitrogenase FeMo-cofactor carrier protein NifX</fullName>
    </submittedName>
</protein>
<dbReference type="EMBL" id="ANHY01000007">
    <property type="protein sequence ID" value="EKV30726.1"/>
    <property type="molecule type" value="Genomic_DNA"/>
</dbReference>
<dbReference type="InterPro" id="IPR003731">
    <property type="entry name" value="Di-Nase_FeMo-co_biosynth"/>
</dbReference>
<dbReference type="NCBIfam" id="TIGR02663">
    <property type="entry name" value="nifX"/>
    <property type="match status" value="1"/>
</dbReference>
<dbReference type="PANTHER" id="PTHR33937">
    <property type="entry name" value="IRON-MOLYBDENUM PROTEIN-RELATED-RELATED"/>
    <property type="match status" value="1"/>
</dbReference>
<comment type="caution">
    <text evidence="4">The sequence shown here is derived from an EMBL/GenBank/DDBJ whole genome shotgun (WGS) entry which is preliminary data.</text>
</comment>
<evidence type="ECO:0000259" key="3">
    <source>
        <dbReference type="Pfam" id="PF02579"/>
    </source>
</evidence>
<dbReference type="InterPro" id="IPR034169">
    <property type="entry name" value="NifX-like"/>
</dbReference>